<protein>
    <recommendedName>
        <fullName evidence="1">Rab-GAP TBC domain-containing protein</fullName>
    </recommendedName>
</protein>
<organism evidence="2">
    <name type="scientific">Lichtheimia ramosa</name>
    <dbReference type="NCBI Taxonomy" id="688394"/>
    <lineage>
        <taxon>Eukaryota</taxon>
        <taxon>Fungi</taxon>
        <taxon>Fungi incertae sedis</taxon>
        <taxon>Mucoromycota</taxon>
        <taxon>Mucoromycotina</taxon>
        <taxon>Mucoromycetes</taxon>
        <taxon>Mucorales</taxon>
        <taxon>Lichtheimiaceae</taxon>
        <taxon>Lichtheimia</taxon>
    </lineage>
</organism>
<dbReference type="EMBL" id="LK023330">
    <property type="protein sequence ID" value="CDS09288.1"/>
    <property type="molecule type" value="Genomic_DNA"/>
</dbReference>
<dbReference type="PANTHER" id="PTHR47219:SF9">
    <property type="entry name" value="GTPASE ACTIVATING PROTEIN AND CENTROSOME-ASSOCIATED, ISOFORM B"/>
    <property type="match status" value="1"/>
</dbReference>
<dbReference type="GO" id="GO:0031267">
    <property type="term" value="F:small GTPase binding"/>
    <property type="evidence" value="ECO:0007669"/>
    <property type="project" value="TreeGrafter"/>
</dbReference>
<dbReference type="SUPFAM" id="SSF47923">
    <property type="entry name" value="Ypt/Rab-GAP domain of gyp1p"/>
    <property type="match status" value="2"/>
</dbReference>
<name>A0A077WQ98_9FUNG</name>
<reference evidence="2" key="1">
    <citation type="journal article" date="2014" name="Genome Announc.">
        <title>De novo whole-genome sequence and genome annotation of Lichtheimia ramosa.</title>
        <authorList>
            <person name="Linde J."/>
            <person name="Schwartze V."/>
            <person name="Binder U."/>
            <person name="Lass-Florl C."/>
            <person name="Voigt K."/>
            <person name="Horn F."/>
        </authorList>
    </citation>
    <scope>NUCLEOTIDE SEQUENCE</scope>
    <source>
        <strain evidence="2">JMRC FSU:6197</strain>
    </source>
</reference>
<dbReference type="AlphaFoldDB" id="A0A077WQ98"/>
<dbReference type="OrthoDB" id="294251at2759"/>
<dbReference type="PROSITE" id="PS50086">
    <property type="entry name" value="TBC_RABGAP"/>
    <property type="match status" value="1"/>
</dbReference>
<dbReference type="PANTHER" id="PTHR47219">
    <property type="entry name" value="RAB GTPASE-ACTIVATING PROTEIN 1-LIKE"/>
    <property type="match status" value="1"/>
</dbReference>
<dbReference type="Gene3D" id="1.10.10.750">
    <property type="entry name" value="Ypt/Rab-GAP domain of gyp1p, domain 1"/>
    <property type="match status" value="1"/>
</dbReference>
<dbReference type="InterPro" id="IPR035969">
    <property type="entry name" value="Rab-GAP_TBC_sf"/>
</dbReference>
<dbReference type="SMART" id="SM00164">
    <property type="entry name" value="TBC"/>
    <property type="match status" value="1"/>
</dbReference>
<dbReference type="InterPro" id="IPR050302">
    <property type="entry name" value="Rab_GAP_TBC_domain"/>
</dbReference>
<accession>A0A077WQ98</accession>
<evidence type="ECO:0000259" key="1">
    <source>
        <dbReference type="PROSITE" id="PS50086"/>
    </source>
</evidence>
<dbReference type="Gene3D" id="1.10.8.270">
    <property type="entry name" value="putative rabgap domain of human tbc1 domain family member 14 like domains"/>
    <property type="match status" value="1"/>
</dbReference>
<sequence>MTTEQNIAYQHLHKALASLAEYKPGYQQQNNVHMCLSKRFNSHAIPSSSSAFGDEHLPYSPYYSSGISNSSCASSFTSISSSTSIASSDDFDPLPELRVFSKKAMKRGKPCSKKATSVTDSSLEDENDIIAYAEDIENKRDWYGFKLPTTWVSIEELYQFDRGYKHILDRQASKWDTFLAEADNRLPPLCCKLKRYARKGVPRHLRSKVWMHYSGAQAKMNADPGLYKRCLEMGKESNEHLETIQRDVWRTFSENAHFGGSTNDNLESNPKRCALKKVLIAFTTHLGFYHPSFATLAAFFLLIVNDDHKAFWLLERVVLNYYPENAFNGSDLSIDQAVLMQLVYDKMPGVWNKLSNKRCFWECSSKKGQMPPVTVVTSHWFLDGFINILPIETTVRIWDCIFIEGYQVLFRVALTIFKINGPHINSAADDIQVSRILQNTPRGLIECDAFLETVFSKTGIANDITFRDIERRRIVFRNR</sequence>
<proteinExistence type="predicted"/>
<evidence type="ECO:0000313" key="2">
    <source>
        <dbReference type="EMBL" id="CDS09288.1"/>
    </source>
</evidence>
<dbReference type="GO" id="GO:0005096">
    <property type="term" value="F:GTPase activator activity"/>
    <property type="evidence" value="ECO:0007669"/>
    <property type="project" value="TreeGrafter"/>
</dbReference>
<dbReference type="Pfam" id="PF00566">
    <property type="entry name" value="RabGAP-TBC"/>
    <property type="match status" value="1"/>
</dbReference>
<dbReference type="Gene3D" id="1.10.472.80">
    <property type="entry name" value="Ypt/Rab-GAP domain of gyp1p, domain 3"/>
    <property type="match status" value="1"/>
</dbReference>
<feature type="domain" description="Rab-GAP TBC" evidence="1">
    <location>
        <begin position="200"/>
        <end position="405"/>
    </location>
</feature>
<gene>
    <name evidence="2" type="ORF">LRAMOSA10648</name>
</gene>
<dbReference type="InterPro" id="IPR000195">
    <property type="entry name" value="Rab-GAP-TBC_dom"/>
</dbReference>